<evidence type="ECO:0000313" key="3">
    <source>
        <dbReference type="Proteomes" id="UP000249910"/>
    </source>
</evidence>
<dbReference type="Proteomes" id="UP000249910">
    <property type="component" value="Chromosome"/>
</dbReference>
<dbReference type="InterPro" id="IPR050266">
    <property type="entry name" value="AB_hydrolase_sf"/>
</dbReference>
<dbReference type="PRINTS" id="PR00111">
    <property type="entry name" value="ABHYDROLASE"/>
</dbReference>
<dbReference type="PANTHER" id="PTHR43798">
    <property type="entry name" value="MONOACYLGLYCEROL LIPASE"/>
    <property type="match status" value="1"/>
</dbReference>
<gene>
    <name evidence="2" type="ORF">CDV26_00400</name>
</gene>
<reference evidence="2 3" key="1">
    <citation type="submission" date="2017-06" db="EMBL/GenBank/DDBJ databases">
        <title>Complete genome of Francisella halioticida.</title>
        <authorList>
            <person name="Sjodin A."/>
        </authorList>
    </citation>
    <scope>NUCLEOTIDE SEQUENCE [LARGE SCALE GENOMIC DNA]</scope>
    <source>
        <strain evidence="2 3">DSM 23729</strain>
    </source>
</reference>
<sequence length="295" mass="33717">MKFFTSIKKYLFNKAINSLRKSAQLKPYKISLEKGEISYLDNLKKDDLTKPTIVFIHGLGADKDTWVKLSKYLTRNFRIIALDLPGHGDSYIANNYTIESQAKTVINLLNFLNIASAHFIGSSMGAAAVISVTNINPELVLSLTLIDSYGFIKEPSYIDKLVDNENLNPMININSRNDYRKMLSLAMYKPPFIPNFILDVMAESMQKRVDLNNKIFTELNQNIEQKLSLSVIEQPSLIIWGENDNLLNVNNSKIFYENIKNSYLVVLKNTGHVPMVERPKEVAKNIKYFIKEKVK</sequence>
<dbReference type="Gene3D" id="3.40.50.1820">
    <property type="entry name" value="alpha/beta hydrolase"/>
    <property type="match status" value="1"/>
</dbReference>
<dbReference type="InterPro" id="IPR000073">
    <property type="entry name" value="AB_hydrolase_1"/>
</dbReference>
<protein>
    <recommendedName>
        <fullName evidence="1">AB hydrolase-1 domain-containing protein</fullName>
    </recommendedName>
</protein>
<name>A0ABM6LWR1_9GAMM</name>
<dbReference type="SUPFAM" id="SSF53474">
    <property type="entry name" value="alpha/beta-Hydrolases"/>
    <property type="match status" value="1"/>
</dbReference>
<keyword evidence="3" id="KW-1185">Reference proteome</keyword>
<evidence type="ECO:0000259" key="1">
    <source>
        <dbReference type="Pfam" id="PF00561"/>
    </source>
</evidence>
<dbReference type="Pfam" id="PF00561">
    <property type="entry name" value="Abhydrolase_1"/>
    <property type="match status" value="1"/>
</dbReference>
<feature type="domain" description="AB hydrolase-1" evidence="1">
    <location>
        <begin position="51"/>
        <end position="279"/>
    </location>
</feature>
<dbReference type="RefSeq" id="WP_088771615.1">
    <property type="nucleotide sequence ID" value="NZ_CP022132.1"/>
</dbReference>
<dbReference type="InterPro" id="IPR029058">
    <property type="entry name" value="AB_hydrolase_fold"/>
</dbReference>
<dbReference type="InterPro" id="IPR000639">
    <property type="entry name" value="Epox_hydrolase-like"/>
</dbReference>
<proteinExistence type="predicted"/>
<accession>A0ABM6LWR1</accession>
<dbReference type="PRINTS" id="PR00412">
    <property type="entry name" value="EPOXHYDRLASE"/>
</dbReference>
<organism evidence="2 3">
    <name type="scientific">Francisella halioticida</name>
    <dbReference type="NCBI Taxonomy" id="549298"/>
    <lineage>
        <taxon>Bacteria</taxon>
        <taxon>Pseudomonadati</taxon>
        <taxon>Pseudomonadota</taxon>
        <taxon>Gammaproteobacteria</taxon>
        <taxon>Thiotrichales</taxon>
        <taxon>Francisellaceae</taxon>
        <taxon>Francisella</taxon>
    </lineage>
</organism>
<dbReference type="PANTHER" id="PTHR43798:SF5">
    <property type="entry name" value="MONOACYLGLYCEROL LIPASE ABHD6"/>
    <property type="match status" value="1"/>
</dbReference>
<evidence type="ECO:0000313" key="2">
    <source>
        <dbReference type="EMBL" id="ASG67050.1"/>
    </source>
</evidence>
<dbReference type="EMBL" id="CP022132">
    <property type="protein sequence ID" value="ASG67050.1"/>
    <property type="molecule type" value="Genomic_DNA"/>
</dbReference>